<dbReference type="SUPFAM" id="SSF52540">
    <property type="entry name" value="P-loop containing nucleoside triphosphate hydrolases"/>
    <property type="match status" value="1"/>
</dbReference>
<dbReference type="CDD" id="cd17923">
    <property type="entry name" value="DEXHc_Hrq1-like"/>
    <property type="match status" value="1"/>
</dbReference>
<dbReference type="InterPro" id="IPR055227">
    <property type="entry name" value="HRQ1_WHD"/>
</dbReference>
<keyword evidence="6" id="KW-0378">Hydrolase</keyword>
<dbReference type="InterPro" id="IPR011545">
    <property type="entry name" value="DEAD/DEAH_box_helicase_dom"/>
</dbReference>
<dbReference type="Pfam" id="PF09369">
    <property type="entry name" value="MZB"/>
    <property type="match status" value="1"/>
</dbReference>
<evidence type="ECO:0000313" key="6">
    <source>
        <dbReference type="EMBL" id="MFD2841793.1"/>
    </source>
</evidence>
<evidence type="ECO:0000256" key="2">
    <source>
        <dbReference type="ARBA" id="ARBA00022840"/>
    </source>
</evidence>
<dbReference type="Proteomes" id="UP001597391">
    <property type="component" value="Unassembled WGS sequence"/>
</dbReference>
<dbReference type="InterPro" id="IPR014001">
    <property type="entry name" value="Helicase_ATP-bd"/>
</dbReference>
<reference evidence="7" key="1">
    <citation type="journal article" date="2019" name="Int. J. Syst. Evol. Microbiol.">
        <title>The Global Catalogue of Microorganisms (GCM) 10K type strain sequencing project: providing services to taxonomists for standard genome sequencing and annotation.</title>
        <authorList>
            <consortium name="The Broad Institute Genomics Platform"/>
            <consortium name="The Broad Institute Genome Sequencing Center for Infectious Disease"/>
            <person name="Wu L."/>
            <person name="Ma J."/>
        </authorList>
    </citation>
    <scope>NUCLEOTIDE SEQUENCE [LARGE SCALE GENOMIC DNA]</scope>
    <source>
        <strain evidence="7">KCTC 33576</strain>
    </source>
</reference>
<dbReference type="Pfam" id="PF00271">
    <property type="entry name" value="Helicase_C"/>
    <property type="match status" value="1"/>
</dbReference>
<dbReference type="RefSeq" id="WP_377468174.1">
    <property type="nucleotide sequence ID" value="NZ_JBHUOP010000009.1"/>
</dbReference>
<dbReference type="EC" id="3.6.4.-" evidence="6"/>
<keyword evidence="7" id="KW-1185">Reference proteome</keyword>
<evidence type="ECO:0000313" key="7">
    <source>
        <dbReference type="Proteomes" id="UP001597391"/>
    </source>
</evidence>
<feature type="domain" description="Helicase C-terminal" evidence="5">
    <location>
        <begin position="396"/>
        <end position="549"/>
    </location>
</feature>
<feature type="domain" description="Helicase ATP-binding" evidence="4">
    <location>
        <begin position="65"/>
        <end position="260"/>
    </location>
</feature>
<dbReference type="CDD" id="cd18797">
    <property type="entry name" value="SF2_C_Hrq"/>
    <property type="match status" value="1"/>
</dbReference>
<dbReference type="GO" id="GO:0016787">
    <property type="term" value="F:hydrolase activity"/>
    <property type="evidence" value="ECO:0007669"/>
    <property type="project" value="UniProtKB-KW"/>
</dbReference>
<evidence type="ECO:0000256" key="1">
    <source>
        <dbReference type="ARBA" id="ARBA00022741"/>
    </source>
</evidence>
<dbReference type="PANTHER" id="PTHR47957:SF3">
    <property type="entry name" value="ATP-DEPENDENT HELICASE HRQ1"/>
    <property type="match status" value="1"/>
</dbReference>
<dbReference type="PROSITE" id="PS51192">
    <property type="entry name" value="HELICASE_ATP_BIND_1"/>
    <property type="match status" value="1"/>
</dbReference>
<dbReference type="Pfam" id="PF22982">
    <property type="entry name" value="WHD_HRQ1"/>
    <property type="match status" value="1"/>
</dbReference>
<organism evidence="6 7">
    <name type="scientific">Populibacterium corticicola</name>
    <dbReference type="NCBI Taxonomy" id="1812826"/>
    <lineage>
        <taxon>Bacteria</taxon>
        <taxon>Bacillati</taxon>
        <taxon>Actinomycetota</taxon>
        <taxon>Actinomycetes</taxon>
        <taxon>Micrococcales</taxon>
        <taxon>Jonesiaceae</taxon>
        <taxon>Populibacterium</taxon>
    </lineage>
</organism>
<dbReference type="InterPro" id="IPR018973">
    <property type="entry name" value="MZB"/>
</dbReference>
<evidence type="ECO:0000256" key="3">
    <source>
        <dbReference type="SAM" id="MobiDB-lite"/>
    </source>
</evidence>
<evidence type="ECO:0000259" key="5">
    <source>
        <dbReference type="PROSITE" id="PS51194"/>
    </source>
</evidence>
<dbReference type="SMART" id="SM00487">
    <property type="entry name" value="DEXDc"/>
    <property type="match status" value="1"/>
</dbReference>
<dbReference type="Gene3D" id="3.40.50.300">
    <property type="entry name" value="P-loop containing nucleotide triphosphate hydrolases"/>
    <property type="match status" value="2"/>
</dbReference>
<dbReference type="InterPro" id="IPR027417">
    <property type="entry name" value="P-loop_NTPase"/>
</dbReference>
<name>A0ABW5XJ68_9MICO</name>
<dbReference type="Pfam" id="PF00270">
    <property type="entry name" value="DEAD"/>
    <property type="match status" value="1"/>
</dbReference>
<dbReference type="PANTHER" id="PTHR47957">
    <property type="entry name" value="ATP-DEPENDENT HELICASE HRQ1"/>
    <property type="match status" value="1"/>
</dbReference>
<evidence type="ECO:0000259" key="4">
    <source>
        <dbReference type="PROSITE" id="PS51192"/>
    </source>
</evidence>
<accession>A0ABW5XJ68</accession>
<proteinExistence type="predicted"/>
<gene>
    <name evidence="6" type="ORF">ACFSYH_14625</name>
</gene>
<dbReference type="SMART" id="SM00490">
    <property type="entry name" value="HELICc"/>
    <property type="match status" value="1"/>
</dbReference>
<dbReference type="PROSITE" id="PS51194">
    <property type="entry name" value="HELICASE_CTER"/>
    <property type="match status" value="1"/>
</dbReference>
<keyword evidence="2" id="KW-0067">ATP-binding</keyword>
<keyword evidence="1" id="KW-0547">Nucleotide-binding</keyword>
<comment type="caution">
    <text evidence="6">The sequence shown here is derived from an EMBL/GenBank/DDBJ whole genome shotgun (WGS) entry which is preliminary data.</text>
</comment>
<dbReference type="GO" id="GO:0004386">
    <property type="term" value="F:helicase activity"/>
    <property type="evidence" value="ECO:0007669"/>
    <property type="project" value="UniProtKB-KW"/>
</dbReference>
<dbReference type="InterPro" id="IPR001650">
    <property type="entry name" value="Helicase_C-like"/>
</dbReference>
<protein>
    <submittedName>
        <fullName evidence="6">DEAD/DEAH box helicase</fullName>
        <ecNumber evidence="6">3.6.4.-</ecNumber>
    </submittedName>
</protein>
<sequence length="891" mass="95597">MRQSDELLNILTAGGRRADRLRHVHHIPAREGVSGEWPDWVLPELLAGLEARGAGKPWLHQVQAASLAWSGTHVALATSTGSGKSLAYWVPALSAVRGTGADMSRIESVRDRGTVLYLSPTKALAQDQLHSVTQLLRESGMTDVAVDTCDGDTPFEARKWIQGHSDVILTNPDYVHYSMLPGHARWARLFKRLRYVIIDEGHAYRGVFGAHVALIMRRLRRIAQYYQGAGQGPTFIVASATTAEPARSVARLIGVEESRVAEVTQDTSPAGRKIFALWQPPVLVPFDNSVAPTSSDGFTRASQPDPFWDLGLTDAPPSTSPPSDDPWAMPTASPATQSADGFDALTGSSPIADDSPATSAAFVDEELTSGSTSDGRIFDAPHADEVRRAASAEAADLLADLAAHSARSLAFTRSRRAAESVATHAQEELAQVNPSLPGKVAAYRGGYLPEERRALETAIRTGDLLALSTTNALELGVDISGLDAVLIVGWPGTRVSVWQQAGRAGRAGAEGLVVFIAREDPLDTYLVHHPEAVFDAPIEATVFDPHNPYVLAGQLCTAAAELPLRLSELDMFGGSVALGLLNQLTERGTLRRRELGWYWTHEQNAADFTSIRGDGGRPVQVVERESGRLLGTVDSSSADGQVHNGAVYVHQGSTYIVAEYDLRDSVAFVDREAVAYTTWSRDVTSIEITSTLETTRWDVELPGTDSGSTPHVEWGFGNVDVHGQVVSYNRRRIPSGEILSNDPLDLPVRTLNTAAVWWSVSAELLEVAGLDMEEAPGALHAAEHASIGLLPLLATCDRWDLGGVSTSLHVDTERATVFVYDALAGGAGFAERGFGMAREWLTATLEAVKSCSCSAGCPACVQSPKCGNGNNPLSKDGAIRLLETVLFGQPQ</sequence>
<feature type="region of interest" description="Disordered" evidence="3">
    <location>
        <begin position="294"/>
        <end position="356"/>
    </location>
</feature>
<keyword evidence="6" id="KW-0347">Helicase</keyword>
<dbReference type="EMBL" id="JBHUOP010000009">
    <property type="protein sequence ID" value="MFD2841793.1"/>
    <property type="molecule type" value="Genomic_DNA"/>
</dbReference>